<evidence type="ECO:0000313" key="15">
    <source>
        <dbReference type="EMBL" id="REG90407.1"/>
    </source>
</evidence>
<evidence type="ECO:0000256" key="9">
    <source>
        <dbReference type="ARBA" id="ARBA00023237"/>
    </source>
</evidence>
<feature type="domain" description="TonB-dependent receptor plug" evidence="14">
    <location>
        <begin position="43"/>
        <end position="149"/>
    </location>
</feature>
<reference evidence="15 16" key="1">
    <citation type="submission" date="2018-08" db="EMBL/GenBank/DDBJ databases">
        <title>Genomic Encyclopedia of Archaeal and Bacterial Type Strains, Phase II (KMG-II): from individual species to whole genera.</title>
        <authorList>
            <person name="Goeker M."/>
        </authorList>
    </citation>
    <scope>NUCLEOTIDE SEQUENCE [LARGE SCALE GENOMIC DNA]</scope>
    <source>
        <strain evidence="15 16">DSM 15986</strain>
    </source>
</reference>
<dbReference type="InterPro" id="IPR039426">
    <property type="entry name" value="TonB-dep_rcpt-like"/>
</dbReference>
<name>A0A3E0DWD4_9BACT</name>
<dbReference type="Pfam" id="PF07715">
    <property type="entry name" value="Plug"/>
    <property type="match status" value="1"/>
</dbReference>
<dbReference type="PROSITE" id="PS01156">
    <property type="entry name" value="TONB_DEPENDENT_REC_2"/>
    <property type="match status" value="1"/>
</dbReference>
<keyword evidence="8 15" id="KW-0675">Receptor</keyword>
<dbReference type="Proteomes" id="UP000256405">
    <property type="component" value="Unassembled WGS sequence"/>
</dbReference>
<accession>A0A3E0DWD4</accession>
<dbReference type="Pfam" id="PF00593">
    <property type="entry name" value="TonB_dep_Rec_b-barrel"/>
    <property type="match status" value="1"/>
</dbReference>
<comment type="caution">
    <text evidence="15">The sequence shown here is derived from an EMBL/GenBank/DDBJ whole genome shotgun (WGS) entry which is preliminary data.</text>
</comment>
<organism evidence="15 16">
    <name type="scientific">Algoriphagus antarcticus</name>
    <dbReference type="NCBI Taxonomy" id="238540"/>
    <lineage>
        <taxon>Bacteria</taxon>
        <taxon>Pseudomonadati</taxon>
        <taxon>Bacteroidota</taxon>
        <taxon>Cytophagia</taxon>
        <taxon>Cytophagales</taxon>
        <taxon>Cyclobacteriaceae</taxon>
        <taxon>Algoriphagus</taxon>
    </lineage>
</organism>
<dbReference type="InterPro" id="IPR037066">
    <property type="entry name" value="Plug_dom_sf"/>
</dbReference>
<evidence type="ECO:0000256" key="11">
    <source>
        <dbReference type="RuleBase" id="RU003357"/>
    </source>
</evidence>
<evidence type="ECO:0000256" key="2">
    <source>
        <dbReference type="ARBA" id="ARBA00022448"/>
    </source>
</evidence>
<keyword evidence="4 10" id="KW-0812">Transmembrane</keyword>
<dbReference type="PANTHER" id="PTHR30069:SF29">
    <property type="entry name" value="HEMOGLOBIN AND HEMOGLOBIN-HAPTOGLOBIN-BINDING PROTEIN 1-RELATED"/>
    <property type="match status" value="1"/>
</dbReference>
<evidence type="ECO:0000256" key="3">
    <source>
        <dbReference type="ARBA" id="ARBA00022452"/>
    </source>
</evidence>
<evidence type="ECO:0000259" key="13">
    <source>
        <dbReference type="Pfam" id="PF00593"/>
    </source>
</evidence>
<keyword evidence="2 10" id="KW-0813">Transport</keyword>
<dbReference type="SUPFAM" id="SSF56935">
    <property type="entry name" value="Porins"/>
    <property type="match status" value="1"/>
</dbReference>
<evidence type="ECO:0000256" key="5">
    <source>
        <dbReference type="ARBA" id="ARBA00022729"/>
    </source>
</evidence>
<evidence type="ECO:0000256" key="6">
    <source>
        <dbReference type="ARBA" id="ARBA00023077"/>
    </source>
</evidence>
<evidence type="ECO:0000256" key="12">
    <source>
        <dbReference type="SAM" id="MobiDB-lite"/>
    </source>
</evidence>
<evidence type="ECO:0000259" key="14">
    <source>
        <dbReference type="Pfam" id="PF07715"/>
    </source>
</evidence>
<dbReference type="GO" id="GO:0044718">
    <property type="term" value="P:siderophore transmembrane transport"/>
    <property type="evidence" value="ECO:0007669"/>
    <property type="project" value="TreeGrafter"/>
</dbReference>
<evidence type="ECO:0000313" key="16">
    <source>
        <dbReference type="Proteomes" id="UP000256405"/>
    </source>
</evidence>
<keyword evidence="9 10" id="KW-0998">Cell outer membrane</keyword>
<keyword evidence="7 10" id="KW-0472">Membrane</keyword>
<evidence type="ECO:0000256" key="10">
    <source>
        <dbReference type="PROSITE-ProRule" id="PRU01360"/>
    </source>
</evidence>
<keyword evidence="16" id="KW-1185">Reference proteome</keyword>
<dbReference type="GO" id="GO:0015344">
    <property type="term" value="F:siderophore uptake transmembrane transporter activity"/>
    <property type="evidence" value="ECO:0007669"/>
    <property type="project" value="TreeGrafter"/>
</dbReference>
<keyword evidence="5" id="KW-0732">Signal</keyword>
<dbReference type="EMBL" id="QUNF01000007">
    <property type="protein sequence ID" value="REG90407.1"/>
    <property type="molecule type" value="Genomic_DNA"/>
</dbReference>
<dbReference type="InterPro" id="IPR012910">
    <property type="entry name" value="Plug_dom"/>
</dbReference>
<keyword evidence="6 11" id="KW-0798">TonB box</keyword>
<dbReference type="Gene3D" id="2.40.170.20">
    <property type="entry name" value="TonB-dependent receptor, beta-barrel domain"/>
    <property type="match status" value="1"/>
</dbReference>
<evidence type="ECO:0000256" key="8">
    <source>
        <dbReference type="ARBA" id="ARBA00023170"/>
    </source>
</evidence>
<dbReference type="InterPro" id="IPR036942">
    <property type="entry name" value="Beta-barrel_TonB_sf"/>
</dbReference>
<evidence type="ECO:0000256" key="1">
    <source>
        <dbReference type="ARBA" id="ARBA00004571"/>
    </source>
</evidence>
<dbReference type="Gene3D" id="2.170.130.10">
    <property type="entry name" value="TonB-dependent receptor, plug domain"/>
    <property type="match status" value="1"/>
</dbReference>
<dbReference type="OrthoDB" id="9764669at2"/>
<dbReference type="InterPro" id="IPR010917">
    <property type="entry name" value="TonB_rcpt_CS"/>
</dbReference>
<dbReference type="RefSeq" id="WP_086543607.1">
    <property type="nucleotide sequence ID" value="NZ_MSSW01000081.1"/>
</dbReference>
<sequence>MKLLFILQLSASLFGSEPDSAKNQKNLLSEVVVTALRSESEIISIPSTISVVNSDHINARLARSTPEILMGTAGVFVQKTNHGGGSPFVRGLTGNQILLLIDGIRLNNSTFRYGPNQYLNTIDPFSISRIEVLKSEGSVAYGSDALGGTIQVFTQNPVFDSGFHGNVTGRIGTQNIEQTGRAELSYGAKNVAIMADFTKRKFGDLPGGRNTGVQKNSGYGEQMGNFKSVFKLKNAELTLAHQYFEANDIPVYHKILLEDFRINQFAVQQRNLSYAKYSIKTQNPFFEQINSTISWQKSKETRESQKNTSQSLTEENDQIDTKGLNINIKSTFSNHWNASSGVEIYHDLVQSDKIIRSSDSPIESRGLYPDGSSATSYAIYSLHTYLINKWRVTAGYRFNSIVLNVKDETLGISELRFKSAVPSLAISYFPTTNLQLYSRYSRGFRAPNIDDMGTLGIVDFRYEIPAYNLKPEHADNFELGYKYHSEHIAFTSSIFYNKLSNLITRVKVENQEIDGYPVYIKENVESASIKGFEFEVEGKINNSLKYFANLAYTYAQNLSKNEPLRRTPPTFGRIGIEFSKSNFLVRPELQFAAAQKRLAAGDISDNRIDPNGTAAWQILNIFSSYTWKSISLNLALQNLGNADYRLHGSGINGVGRSAILGIKVSF</sequence>
<evidence type="ECO:0000256" key="4">
    <source>
        <dbReference type="ARBA" id="ARBA00022692"/>
    </source>
</evidence>
<dbReference type="InterPro" id="IPR000531">
    <property type="entry name" value="Beta-barrel_TonB"/>
</dbReference>
<dbReference type="PANTHER" id="PTHR30069">
    <property type="entry name" value="TONB-DEPENDENT OUTER MEMBRANE RECEPTOR"/>
    <property type="match status" value="1"/>
</dbReference>
<dbReference type="AlphaFoldDB" id="A0A3E0DWD4"/>
<dbReference type="GO" id="GO:0009279">
    <property type="term" value="C:cell outer membrane"/>
    <property type="evidence" value="ECO:0007669"/>
    <property type="project" value="UniProtKB-SubCell"/>
</dbReference>
<evidence type="ECO:0000256" key="7">
    <source>
        <dbReference type="ARBA" id="ARBA00023136"/>
    </source>
</evidence>
<feature type="domain" description="TonB-dependent receptor-like beta-barrel" evidence="13">
    <location>
        <begin position="264"/>
        <end position="639"/>
    </location>
</feature>
<protein>
    <submittedName>
        <fullName evidence="15">Hemoglobin/transferrin/lactoferrin receptor protein</fullName>
    </submittedName>
</protein>
<dbReference type="PROSITE" id="PS52016">
    <property type="entry name" value="TONB_DEPENDENT_REC_3"/>
    <property type="match status" value="1"/>
</dbReference>
<feature type="region of interest" description="Disordered" evidence="12">
    <location>
        <begin position="297"/>
        <end position="316"/>
    </location>
</feature>
<proteinExistence type="inferred from homology"/>
<keyword evidence="3 10" id="KW-1134">Transmembrane beta strand</keyword>
<gene>
    <name evidence="15" type="ORF">C8N25_107147</name>
</gene>
<comment type="similarity">
    <text evidence="10 11">Belongs to the TonB-dependent receptor family.</text>
</comment>
<comment type="subcellular location">
    <subcellularLocation>
        <location evidence="1 10">Cell outer membrane</location>
        <topology evidence="1 10">Multi-pass membrane protein</topology>
    </subcellularLocation>
</comment>